<comment type="catalytic activity">
    <reaction evidence="1">
        <text>2-(N(omega)-L-arginino)succinate = fumarate + L-arginine</text>
        <dbReference type="Rhea" id="RHEA:24020"/>
        <dbReference type="ChEBI" id="CHEBI:29806"/>
        <dbReference type="ChEBI" id="CHEBI:32682"/>
        <dbReference type="ChEBI" id="CHEBI:57472"/>
        <dbReference type="EC" id="4.3.2.1"/>
    </reaction>
</comment>
<evidence type="ECO:0000256" key="4">
    <source>
        <dbReference type="ARBA" id="ARBA00012338"/>
    </source>
</evidence>
<dbReference type="CDD" id="cd01359">
    <property type="entry name" value="Argininosuccinate_lyase"/>
    <property type="match status" value="1"/>
</dbReference>
<dbReference type="PRINTS" id="PR00149">
    <property type="entry name" value="FUMRATELYASE"/>
</dbReference>
<dbReference type="Pfam" id="PF14698">
    <property type="entry name" value="ASL_C2"/>
    <property type="match status" value="1"/>
</dbReference>
<feature type="domain" description="Argininosuccinate lyase C-terminal" evidence="7">
    <location>
        <begin position="373"/>
        <end position="440"/>
    </location>
</feature>
<dbReference type="PANTHER" id="PTHR43814:SF1">
    <property type="entry name" value="ARGININOSUCCINATE LYASE"/>
    <property type="match status" value="1"/>
</dbReference>
<dbReference type="SUPFAM" id="SSF48557">
    <property type="entry name" value="L-aspartase-like"/>
    <property type="match status" value="1"/>
</dbReference>
<dbReference type="OrthoDB" id="2561043at2759"/>
<comment type="similarity">
    <text evidence="3">Belongs to the lyase 1 family. Argininosuccinate lyase subfamily.</text>
</comment>
<dbReference type="Gene3D" id="1.20.200.10">
    <property type="entry name" value="Fumarase/aspartase (Central domain)"/>
    <property type="match status" value="1"/>
</dbReference>
<dbReference type="HAMAP" id="MF_00006">
    <property type="entry name" value="Arg_succ_lyase"/>
    <property type="match status" value="1"/>
</dbReference>
<evidence type="ECO:0000256" key="5">
    <source>
        <dbReference type="ARBA" id="ARBA00032749"/>
    </source>
</evidence>
<dbReference type="InterPro" id="IPR008948">
    <property type="entry name" value="L-Aspartase-like"/>
</dbReference>
<dbReference type="FunFam" id="1.20.200.10:FF:000025">
    <property type="entry name" value="Argininosuccinate lyase chloroplastic"/>
    <property type="match status" value="1"/>
</dbReference>
<dbReference type="InterPro" id="IPR000362">
    <property type="entry name" value="Fumarate_lyase_fam"/>
</dbReference>
<evidence type="ECO:0000313" key="9">
    <source>
        <dbReference type="Proteomes" id="UP000800097"/>
    </source>
</evidence>
<dbReference type="PANTHER" id="PTHR43814">
    <property type="entry name" value="ARGININOSUCCINATE LYASE"/>
    <property type="match status" value="1"/>
</dbReference>
<dbReference type="EC" id="4.3.2.1" evidence="4"/>
<dbReference type="InterPro" id="IPR020557">
    <property type="entry name" value="Fumarate_lyase_CS"/>
</dbReference>
<dbReference type="InterPro" id="IPR022761">
    <property type="entry name" value="Fumarate_lyase_N"/>
</dbReference>
<keyword evidence="9" id="KW-1185">Reference proteome</keyword>
<dbReference type="UniPathway" id="UPA00068"/>
<feature type="domain" description="Fumarate lyase N-terminal" evidence="6">
    <location>
        <begin position="15"/>
        <end position="310"/>
    </location>
</feature>
<dbReference type="AlphaFoldDB" id="A0A6A6JZI6"/>
<comment type="pathway">
    <text evidence="2">Amino-acid biosynthesis; L-arginine biosynthesis; L-arginine from L-ornithine and carbamoyl phosphate: step 3/3.</text>
</comment>
<dbReference type="InterPro" id="IPR029419">
    <property type="entry name" value="Arg_succ_lyase_C"/>
</dbReference>
<evidence type="ECO:0000256" key="1">
    <source>
        <dbReference type="ARBA" id="ARBA00000985"/>
    </source>
</evidence>
<dbReference type="GO" id="GO:0042450">
    <property type="term" value="P:L-arginine biosynthetic process via ornithine"/>
    <property type="evidence" value="ECO:0007669"/>
    <property type="project" value="InterPro"/>
</dbReference>
<proteinExistence type="inferred from homology"/>
<dbReference type="InterPro" id="IPR024083">
    <property type="entry name" value="Fumarase/histidase_N"/>
</dbReference>
<dbReference type="EMBL" id="ML986484">
    <property type="protein sequence ID" value="KAF2281625.1"/>
    <property type="molecule type" value="Genomic_DNA"/>
</dbReference>
<dbReference type="GeneID" id="54550660"/>
<dbReference type="Gene3D" id="1.10.40.30">
    <property type="entry name" value="Fumarase/aspartase (C-terminal domain)"/>
    <property type="match status" value="1"/>
</dbReference>
<dbReference type="GO" id="GO:0005829">
    <property type="term" value="C:cytosol"/>
    <property type="evidence" value="ECO:0007669"/>
    <property type="project" value="TreeGrafter"/>
</dbReference>
<dbReference type="Pfam" id="PF00206">
    <property type="entry name" value="Lyase_1"/>
    <property type="match status" value="1"/>
</dbReference>
<evidence type="ECO:0000259" key="6">
    <source>
        <dbReference type="Pfam" id="PF00206"/>
    </source>
</evidence>
<name>A0A6A6JZI6_WESOR</name>
<evidence type="ECO:0000259" key="7">
    <source>
        <dbReference type="Pfam" id="PF14698"/>
    </source>
</evidence>
<protein>
    <recommendedName>
        <fullName evidence="4">argininosuccinate lyase</fullName>
        <ecNumber evidence="4">4.3.2.1</ecNumber>
    </recommendedName>
    <alternativeName>
        <fullName evidence="5">Arginosuccinase</fullName>
    </alternativeName>
</protein>
<evidence type="ECO:0000313" key="8">
    <source>
        <dbReference type="EMBL" id="KAF2281625.1"/>
    </source>
</evidence>
<dbReference type="PROSITE" id="PS00163">
    <property type="entry name" value="FUMARATE_LYASES"/>
    <property type="match status" value="1"/>
</dbReference>
<evidence type="ECO:0000256" key="2">
    <source>
        <dbReference type="ARBA" id="ARBA00004941"/>
    </source>
</evidence>
<evidence type="ECO:0000256" key="3">
    <source>
        <dbReference type="ARBA" id="ARBA00010755"/>
    </source>
</evidence>
<accession>A0A6A6JZI6</accession>
<gene>
    <name evidence="8" type="ORF">EI97DRAFT_429627</name>
</gene>
<dbReference type="Proteomes" id="UP000800097">
    <property type="component" value="Unassembled WGS sequence"/>
</dbReference>
<organism evidence="8 9">
    <name type="scientific">Westerdykella ornata</name>
    <dbReference type="NCBI Taxonomy" id="318751"/>
    <lineage>
        <taxon>Eukaryota</taxon>
        <taxon>Fungi</taxon>
        <taxon>Dikarya</taxon>
        <taxon>Ascomycota</taxon>
        <taxon>Pezizomycotina</taxon>
        <taxon>Dothideomycetes</taxon>
        <taxon>Pleosporomycetidae</taxon>
        <taxon>Pleosporales</taxon>
        <taxon>Sporormiaceae</taxon>
        <taxon>Westerdykella</taxon>
    </lineage>
</organism>
<dbReference type="GO" id="GO:0004056">
    <property type="term" value="F:argininosuccinate lyase activity"/>
    <property type="evidence" value="ECO:0007669"/>
    <property type="project" value="UniProtKB-EC"/>
</dbReference>
<dbReference type="NCBIfam" id="TIGR00838">
    <property type="entry name" value="argH"/>
    <property type="match status" value="1"/>
</dbReference>
<sequence length="465" mass="51857">MASEKKVAENMLWGGRFTEGLDPIMEQYNASLPYDRIFYAQDIAGSIAFARANYNNGILTAEEFSAIQRGLQQVKEEWANGTFQVKPNDEDIHTANERRLSEIVGKEIGGKLHTGRSRNEQIATDMRLWLREELRRLEGYLKDLIKVAVARAEREIDVLIPGYTHLQKAQPVRWSHWLLSHATGFAAELDRLREVIKRVNRSPLGCGALAGNPFNIDREAMAKELGFDGLLYNSLNAVGDRDFVFETLQWGSSFMLKISRWAEDLIIYSSLEFGFVRLADAYSTGSSLMPQKKNADSLELIRGKSGRAFGHMAGLYCTIKGLPTTYNKDLQESVEPLLDHIKTVGDSMLIATGVLSTLTIFPDKMRAALAPEMLATEFADYLVRKGVPFREGHHISGRVVALAEKEGVPMDQLSLEQLKSVDARLGDDVLECLDYERAVELKSAVGGTSKSAVREQIEVLKGLIG</sequence>
<dbReference type="PRINTS" id="PR00145">
    <property type="entry name" value="ARGSUCLYASE"/>
</dbReference>
<reference evidence="8" key="1">
    <citation type="journal article" date="2020" name="Stud. Mycol.">
        <title>101 Dothideomycetes genomes: a test case for predicting lifestyles and emergence of pathogens.</title>
        <authorList>
            <person name="Haridas S."/>
            <person name="Albert R."/>
            <person name="Binder M."/>
            <person name="Bloem J."/>
            <person name="Labutti K."/>
            <person name="Salamov A."/>
            <person name="Andreopoulos B."/>
            <person name="Baker S."/>
            <person name="Barry K."/>
            <person name="Bills G."/>
            <person name="Bluhm B."/>
            <person name="Cannon C."/>
            <person name="Castanera R."/>
            <person name="Culley D."/>
            <person name="Daum C."/>
            <person name="Ezra D."/>
            <person name="Gonzalez J."/>
            <person name="Henrissat B."/>
            <person name="Kuo A."/>
            <person name="Liang C."/>
            <person name="Lipzen A."/>
            <person name="Lutzoni F."/>
            <person name="Magnuson J."/>
            <person name="Mondo S."/>
            <person name="Nolan M."/>
            <person name="Ohm R."/>
            <person name="Pangilinan J."/>
            <person name="Park H.-J."/>
            <person name="Ramirez L."/>
            <person name="Alfaro M."/>
            <person name="Sun H."/>
            <person name="Tritt A."/>
            <person name="Yoshinaga Y."/>
            <person name="Zwiers L.-H."/>
            <person name="Turgeon B."/>
            <person name="Goodwin S."/>
            <person name="Spatafora J."/>
            <person name="Crous P."/>
            <person name="Grigoriev I."/>
        </authorList>
    </citation>
    <scope>NUCLEOTIDE SEQUENCE</scope>
    <source>
        <strain evidence="8">CBS 379.55</strain>
    </source>
</reference>
<dbReference type="FunFam" id="1.10.40.30:FF:000001">
    <property type="entry name" value="Argininosuccinate lyase"/>
    <property type="match status" value="1"/>
</dbReference>
<dbReference type="InterPro" id="IPR009049">
    <property type="entry name" value="Argininosuccinate_lyase"/>
</dbReference>
<dbReference type="Gene3D" id="1.10.275.10">
    <property type="entry name" value="Fumarase/aspartase (N-terminal domain)"/>
    <property type="match status" value="1"/>
</dbReference>
<dbReference type="RefSeq" id="XP_033659162.1">
    <property type="nucleotide sequence ID" value="XM_033797485.1"/>
</dbReference>
<dbReference type="FunFam" id="1.10.275.10:FF:000002">
    <property type="entry name" value="Argininosuccinate lyase"/>
    <property type="match status" value="1"/>
</dbReference>
<keyword evidence="8" id="KW-0456">Lyase</keyword>